<evidence type="ECO:0000313" key="7">
    <source>
        <dbReference type="Proteomes" id="UP000266482"/>
    </source>
</evidence>
<dbReference type="CDD" id="cd00063">
    <property type="entry name" value="FN3"/>
    <property type="match status" value="1"/>
</dbReference>
<evidence type="ECO:0000259" key="5">
    <source>
        <dbReference type="PROSITE" id="PS50853"/>
    </source>
</evidence>
<name>A0A3A1USH9_9BACL</name>
<evidence type="ECO:0000256" key="1">
    <source>
        <dbReference type="ARBA" id="ARBA00004613"/>
    </source>
</evidence>
<keyword evidence="7" id="KW-1185">Reference proteome</keyword>
<sequence>MKHATRFRRSRFWLMTVLSFVLVFPGMAAAASSEGAGSPFVTLDYPADGAAVSGGSVEIGGSYAGVYDVRLYINGTRQAAVVMSDPDGDDAGSWSYVLDASRHAGEIELTARGLDVTTRYGVWSGKAVLQVQNPDAAEPSVTIVSPEEGVSLDGKADIAVNVSSGTPISRVEIRVNKGPWKKAAFNGTDYTLKWNTRPHRDSTVSIEARAESAAGLYGYSHTVYAKVGKGTNEPFDMPSQDRAMWIWEPESYRLLMNPGSREALEQFINDTETFGGSEPVRTLYLAVGGYQGYRALEEQANELRSFLRWAHARGLKVHALIAGGTSPAYMGAYERYHEHAVREFEQIINYNLSAKKENEKFDGVNVDIEPYISPDFKDPSKFLQVEYLEGLSKMIARRDAAGINLPFGPAVPKWYDSSEQGANITWRGETKWLSEHVQDISDYISIMDYRDTADGSAGIIAGAAGEIAYAERIGKPNSVVIGVETLDIANSGDPETISFWEEGRTHMEAELDKVYASFGASSAFGGIAVHHYDSYRMLPSYWGEGGVTWRPDSDHEPPSAVSSGPSAAAADYQTINLSFGMASDNLEIDRYIVYRGTEPGFAPTADHIAGLSRSLTYQDTGLLPNTTYYYKVAARDLSGNVGPVSAETSAVTSDTTLRPLVVREMNIGYSPAAGNASASMRVVDYATGEAIAGAAVEGRFTHSGGRYVKGTAGGTGTVAFTSELIAADRQVGFEPRRIAAPGYYYAKAHDEPHATTLVPAAGLSGLTLDEGEWDAPFENSRTLYTVTVPAAAHELRVTPTAAVASSVIKVNGSVVPSGTSAPVAIGSGESAVSVVVYNADGSVDAYLLRLQRSGGQQLSLPVVKDTYVHEHNPASNYGSEPVLEAADIPNADGGGDRLAYMTVELDGLGAAVTSASLYVYVPEAPSKAVTLSLKGYGNAQWEEGALNWSNRLAAGGVTLGSVRVTEAGWYSVDVTGYVAGQAAAGGQLTFQWSDPNTAGVVIRLNSREKEENRPYLMVNT</sequence>
<feature type="chain" id="PRO_5017272724" evidence="4">
    <location>
        <begin position="31"/>
        <end position="1020"/>
    </location>
</feature>
<dbReference type="AlphaFoldDB" id="A0A3A1USH9"/>
<keyword evidence="2" id="KW-0964">Secreted</keyword>
<evidence type="ECO:0000256" key="4">
    <source>
        <dbReference type="SAM" id="SignalP"/>
    </source>
</evidence>
<dbReference type="Pfam" id="PF24517">
    <property type="entry name" value="CBM96"/>
    <property type="match status" value="1"/>
</dbReference>
<comment type="subcellular location">
    <subcellularLocation>
        <location evidence="1">Secreted</location>
    </subcellularLocation>
</comment>
<dbReference type="GO" id="GO:0005576">
    <property type="term" value="C:extracellular region"/>
    <property type="evidence" value="ECO:0007669"/>
    <property type="project" value="UniProtKB-SubCell"/>
</dbReference>
<accession>A0A3A1USH9</accession>
<dbReference type="InterPro" id="IPR025883">
    <property type="entry name" value="Cadherin-like_domain"/>
</dbReference>
<dbReference type="EMBL" id="QXQA01000011">
    <property type="protein sequence ID" value="RIX51214.1"/>
    <property type="molecule type" value="Genomic_DNA"/>
</dbReference>
<protein>
    <submittedName>
        <fullName evidence="6">Fibronectin type III domain-containing protein</fullName>
    </submittedName>
</protein>
<dbReference type="InterPro" id="IPR036116">
    <property type="entry name" value="FN3_sf"/>
</dbReference>
<dbReference type="InterPro" id="IPR055372">
    <property type="entry name" value="CBM96"/>
</dbReference>
<dbReference type="NCBIfam" id="NF033679">
    <property type="entry name" value="DNRLRE_dom"/>
    <property type="match status" value="1"/>
</dbReference>
<dbReference type="SUPFAM" id="SSF51445">
    <property type="entry name" value="(Trans)glycosidases"/>
    <property type="match status" value="1"/>
</dbReference>
<evidence type="ECO:0000256" key="2">
    <source>
        <dbReference type="ARBA" id="ARBA00022525"/>
    </source>
</evidence>
<organism evidence="6 7">
    <name type="scientific">Paenibacillus nanensis</name>
    <dbReference type="NCBI Taxonomy" id="393251"/>
    <lineage>
        <taxon>Bacteria</taxon>
        <taxon>Bacillati</taxon>
        <taxon>Bacillota</taxon>
        <taxon>Bacilli</taxon>
        <taxon>Bacillales</taxon>
        <taxon>Paenibacillaceae</taxon>
        <taxon>Paenibacillus</taxon>
    </lineage>
</organism>
<dbReference type="InterPro" id="IPR003961">
    <property type="entry name" value="FN3_dom"/>
</dbReference>
<dbReference type="InterPro" id="IPR013783">
    <property type="entry name" value="Ig-like_fold"/>
</dbReference>
<dbReference type="InterPro" id="IPR017853">
    <property type="entry name" value="GH"/>
</dbReference>
<dbReference type="PROSITE" id="PS50853">
    <property type="entry name" value="FN3"/>
    <property type="match status" value="1"/>
</dbReference>
<keyword evidence="3 4" id="KW-0732">Signal</keyword>
<feature type="domain" description="Fibronectin type-III" evidence="5">
    <location>
        <begin position="557"/>
        <end position="655"/>
    </location>
</feature>
<comment type="caution">
    <text evidence="6">The sequence shown here is derived from an EMBL/GenBank/DDBJ whole genome shotgun (WGS) entry which is preliminary data.</text>
</comment>
<evidence type="ECO:0000313" key="6">
    <source>
        <dbReference type="EMBL" id="RIX51214.1"/>
    </source>
</evidence>
<dbReference type="Pfam" id="PF12733">
    <property type="entry name" value="Cadherin-like"/>
    <property type="match status" value="1"/>
</dbReference>
<dbReference type="RefSeq" id="WP_119600947.1">
    <property type="nucleotide sequence ID" value="NZ_QXQA01000011.1"/>
</dbReference>
<dbReference type="Proteomes" id="UP000266482">
    <property type="component" value="Unassembled WGS sequence"/>
</dbReference>
<gene>
    <name evidence="6" type="ORF">D3P08_17220</name>
</gene>
<feature type="signal peptide" evidence="4">
    <location>
        <begin position="1"/>
        <end position="30"/>
    </location>
</feature>
<dbReference type="Gene3D" id="2.60.40.10">
    <property type="entry name" value="Immunoglobulins"/>
    <property type="match status" value="2"/>
</dbReference>
<evidence type="ECO:0000256" key="3">
    <source>
        <dbReference type="ARBA" id="ARBA00022729"/>
    </source>
</evidence>
<reference evidence="6 7" key="1">
    <citation type="submission" date="2018-09" db="EMBL/GenBank/DDBJ databases">
        <title>Paenibacillus aracenensis nov. sp. isolated from a cave in southern Spain.</title>
        <authorList>
            <person name="Jurado V."/>
            <person name="Gutierrez-Patricio S."/>
            <person name="Gonzalez-Pimentel J.L."/>
            <person name="Miller A.Z."/>
            <person name="Laiz L."/>
            <person name="Saiz-Jimenez C."/>
        </authorList>
    </citation>
    <scope>NUCLEOTIDE SEQUENCE [LARGE SCALE GENOMIC DNA]</scope>
    <source>
        <strain evidence="6 7">DSM 22867</strain>
    </source>
</reference>
<proteinExistence type="predicted"/>
<dbReference type="Pfam" id="PF17957">
    <property type="entry name" value="Big_7"/>
    <property type="match status" value="1"/>
</dbReference>
<dbReference type="SUPFAM" id="SSF49265">
    <property type="entry name" value="Fibronectin type III"/>
    <property type="match status" value="1"/>
</dbReference>
<dbReference type="OrthoDB" id="2563626at2"/>